<dbReference type="VEuPathDB" id="FungiDB:ASPWEDRAFT_42406"/>
<dbReference type="CDD" id="cd12148">
    <property type="entry name" value="fungal_TF_MHR"/>
    <property type="match status" value="1"/>
</dbReference>
<dbReference type="Pfam" id="PF00172">
    <property type="entry name" value="Zn_clus"/>
    <property type="match status" value="1"/>
</dbReference>
<feature type="region of interest" description="Disordered" evidence="7">
    <location>
        <begin position="177"/>
        <end position="203"/>
    </location>
</feature>
<dbReference type="InterPro" id="IPR007219">
    <property type="entry name" value="XnlR_reg_dom"/>
</dbReference>
<keyword evidence="1" id="KW-0479">Metal-binding</keyword>
<feature type="region of interest" description="Disordered" evidence="7">
    <location>
        <begin position="1"/>
        <end position="77"/>
    </location>
</feature>
<evidence type="ECO:0000256" key="1">
    <source>
        <dbReference type="ARBA" id="ARBA00022723"/>
    </source>
</evidence>
<dbReference type="SMART" id="SM00906">
    <property type="entry name" value="Fungal_trans"/>
    <property type="match status" value="1"/>
</dbReference>
<protein>
    <recommendedName>
        <fullName evidence="8">Zn(2)-C6 fungal-type domain-containing protein</fullName>
    </recommendedName>
</protein>
<dbReference type="PROSITE" id="PS50048">
    <property type="entry name" value="ZN2_CY6_FUNGAL_2"/>
    <property type="match status" value="1"/>
</dbReference>
<feature type="compositionally biased region" description="Basic and acidic residues" evidence="7">
    <location>
        <begin position="240"/>
        <end position="250"/>
    </location>
</feature>
<proteinExistence type="predicted"/>
<evidence type="ECO:0000256" key="7">
    <source>
        <dbReference type="SAM" id="MobiDB-lite"/>
    </source>
</evidence>
<dbReference type="Proteomes" id="UP000184383">
    <property type="component" value="Unassembled WGS sequence"/>
</dbReference>
<feature type="region of interest" description="Disordered" evidence="7">
    <location>
        <begin position="655"/>
        <end position="676"/>
    </location>
</feature>
<dbReference type="Gene3D" id="4.10.240.10">
    <property type="entry name" value="Zn(2)-C6 fungal-type DNA-binding domain"/>
    <property type="match status" value="1"/>
</dbReference>
<name>A0A1L9RHI1_ASPWE</name>
<feature type="domain" description="Zn(2)-C6 fungal-type" evidence="8">
    <location>
        <begin position="99"/>
        <end position="129"/>
    </location>
</feature>
<dbReference type="STRING" id="1073089.A0A1L9RHI1"/>
<dbReference type="SMART" id="SM00066">
    <property type="entry name" value="GAL4"/>
    <property type="match status" value="1"/>
</dbReference>
<dbReference type="GO" id="GO:0006351">
    <property type="term" value="P:DNA-templated transcription"/>
    <property type="evidence" value="ECO:0007669"/>
    <property type="project" value="InterPro"/>
</dbReference>
<dbReference type="GO" id="GO:0003677">
    <property type="term" value="F:DNA binding"/>
    <property type="evidence" value="ECO:0007669"/>
    <property type="project" value="UniProtKB-KW"/>
</dbReference>
<dbReference type="GO" id="GO:0000981">
    <property type="term" value="F:DNA-binding transcription factor activity, RNA polymerase II-specific"/>
    <property type="evidence" value="ECO:0007669"/>
    <property type="project" value="InterPro"/>
</dbReference>
<evidence type="ECO:0000256" key="2">
    <source>
        <dbReference type="ARBA" id="ARBA00023015"/>
    </source>
</evidence>
<dbReference type="RefSeq" id="XP_040688075.1">
    <property type="nucleotide sequence ID" value="XM_040835769.1"/>
</dbReference>
<dbReference type="InterPro" id="IPR036864">
    <property type="entry name" value="Zn2-C6_fun-type_DNA-bd_sf"/>
</dbReference>
<feature type="compositionally biased region" description="Polar residues" evidence="7">
    <location>
        <begin position="40"/>
        <end position="55"/>
    </location>
</feature>
<keyword evidence="4" id="KW-0804">Transcription</keyword>
<keyword evidence="2" id="KW-0805">Transcription regulation</keyword>
<dbReference type="Pfam" id="PF04082">
    <property type="entry name" value="Fungal_trans"/>
    <property type="match status" value="1"/>
</dbReference>
<gene>
    <name evidence="9" type="ORF">ASPWEDRAFT_42406</name>
</gene>
<feature type="compositionally biased region" description="Polar residues" evidence="7">
    <location>
        <begin position="656"/>
        <end position="666"/>
    </location>
</feature>
<dbReference type="SUPFAM" id="SSF57701">
    <property type="entry name" value="Zn2/Cys6 DNA-binding domain"/>
    <property type="match status" value="1"/>
</dbReference>
<dbReference type="CDD" id="cd00067">
    <property type="entry name" value="GAL4"/>
    <property type="match status" value="1"/>
</dbReference>
<evidence type="ECO:0000313" key="9">
    <source>
        <dbReference type="EMBL" id="OJJ34399.1"/>
    </source>
</evidence>
<keyword evidence="10" id="KW-1185">Reference proteome</keyword>
<feature type="coiled-coil region" evidence="6">
    <location>
        <begin position="134"/>
        <end position="161"/>
    </location>
</feature>
<dbReference type="PANTHER" id="PTHR47654">
    <property type="entry name" value="ZN(II)2CYS6 TRANSCRIPTION FACTOR (EUROFUNG)-RELATED"/>
    <property type="match status" value="1"/>
</dbReference>
<dbReference type="InterPro" id="IPR053230">
    <property type="entry name" value="Trans_reg_galc"/>
</dbReference>
<keyword evidence="5" id="KW-0539">Nucleus</keyword>
<accession>A0A1L9RHI1</accession>
<evidence type="ECO:0000256" key="5">
    <source>
        <dbReference type="ARBA" id="ARBA00023242"/>
    </source>
</evidence>
<evidence type="ECO:0000256" key="3">
    <source>
        <dbReference type="ARBA" id="ARBA00023125"/>
    </source>
</evidence>
<organism evidence="9 10">
    <name type="scientific">Aspergillus wentii DTO 134E9</name>
    <dbReference type="NCBI Taxonomy" id="1073089"/>
    <lineage>
        <taxon>Eukaryota</taxon>
        <taxon>Fungi</taxon>
        <taxon>Dikarya</taxon>
        <taxon>Ascomycota</taxon>
        <taxon>Pezizomycotina</taxon>
        <taxon>Eurotiomycetes</taxon>
        <taxon>Eurotiomycetidae</taxon>
        <taxon>Eurotiales</taxon>
        <taxon>Aspergillaceae</taxon>
        <taxon>Aspergillus</taxon>
        <taxon>Aspergillus subgen. Cremei</taxon>
    </lineage>
</organism>
<dbReference type="GeneID" id="63751617"/>
<dbReference type="EMBL" id="KV878213">
    <property type="protein sequence ID" value="OJJ34399.1"/>
    <property type="molecule type" value="Genomic_DNA"/>
</dbReference>
<dbReference type="OrthoDB" id="5296287at2759"/>
<feature type="region of interest" description="Disordered" evidence="7">
    <location>
        <begin position="240"/>
        <end position="271"/>
    </location>
</feature>
<dbReference type="GO" id="GO:0008270">
    <property type="term" value="F:zinc ion binding"/>
    <property type="evidence" value="ECO:0007669"/>
    <property type="project" value="InterPro"/>
</dbReference>
<keyword evidence="3" id="KW-0238">DNA-binding</keyword>
<dbReference type="InterPro" id="IPR001138">
    <property type="entry name" value="Zn2Cys6_DnaBD"/>
</dbReference>
<dbReference type="PANTHER" id="PTHR47654:SF4">
    <property type="entry name" value="ZN(II)2CYS6 TRANSCRIPTION FACTOR (EUROFUNG)"/>
    <property type="match status" value="1"/>
</dbReference>
<dbReference type="PROSITE" id="PS00463">
    <property type="entry name" value="ZN2_CY6_FUNGAL_1"/>
    <property type="match status" value="1"/>
</dbReference>
<keyword evidence="6" id="KW-0175">Coiled coil</keyword>
<evidence type="ECO:0000313" key="10">
    <source>
        <dbReference type="Proteomes" id="UP000184383"/>
    </source>
</evidence>
<dbReference type="AlphaFoldDB" id="A0A1L9RHI1"/>
<reference evidence="10" key="1">
    <citation type="journal article" date="2017" name="Genome Biol.">
        <title>Comparative genomics reveals high biological diversity and specific adaptations in the industrially and medically important fungal genus Aspergillus.</title>
        <authorList>
            <person name="de Vries R.P."/>
            <person name="Riley R."/>
            <person name="Wiebenga A."/>
            <person name="Aguilar-Osorio G."/>
            <person name="Amillis S."/>
            <person name="Uchima C.A."/>
            <person name="Anderluh G."/>
            <person name="Asadollahi M."/>
            <person name="Askin M."/>
            <person name="Barry K."/>
            <person name="Battaglia E."/>
            <person name="Bayram O."/>
            <person name="Benocci T."/>
            <person name="Braus-Stromeyer S.A."/>
            <person name="Caldana C."/>
            <person name="Canovas D."/>
            <person name="Cerqueira G.C."/>
            <person name="Chen F."/>
            <person name="Chen W."/>
            <person name="Choi C."/>
            <person name="Clum A."/>
            <person name="Dos Santos R.A."/>
            <person name="Damasio A.R."/>
            <person name="Diallinas G."/>
            <person name="Emri T."/>
            <person name="Fekete E."/>
            <person name="Flipphi M."/>
            <person name="Freyberg S."/>
            <person name="Gallo A."/>
            <person name="Gournas C."/>
            <person name="Habgood R."/>
            <person name="Hainaut M."/>
            <person name="Harispe M.L."/>
            <person name="Henrissat B."/>
            <person name="Hilden K.S."/>
            <person name="Hope R."/>
            <person name="Hossain A."/>
            <person name="Karabika E."/>
            <person name="Karaffa L."/>
            <person name="Karanyi Z."/>
            <person name="Krasevec N."/>
            <person name="Kuo A."/>
            <person name="Kusch H."/>
            <person name="LaButti K."/>
            <person name="Lagendijk E.L."/>
            <person name="Lapidus A."/>
            <person name="Levasseur A."/>
            <person name="Lindquist E."/>
            <person name="Lipzen A."/>
            <person name="Logrieco A.F."/>
            <person name="MacCabe A."/>
            <person name="Maekelae M.R."/>
            <person name="Malavazi I."/>
            <person name="Melin P."/>
            <person name="Meyer V."/>
            <person name="Mielnichuk N."/>
            <person name="Miskei M."/>
            <person name="Molnar A.P."/>
            <person name="Mule G."/>
            <person name="Ngan C.Y."/>
            <person name="Orejas M."/>
            <person name="Orosz E."/>
            <person name="Ouedraogo J.P."/>
            <person name="Overkamp K.M."/>
            <person name="Park H.-S."/>
            <person name="Perrone G."/>
            <person name="Piumi F."/>
            <person name="Punt P.J."/>
            <person name="Ram A.F."/>
            <person name="Ramon A."/>
            <person name="Rauscher S."/>
            <person name="Record E."/>
            <person name="Riano-Pachon D.M."/>
            <person name="Robert V."/>
            <person name="Roehrig J."/>
            <person name="Ruller R."/>
            <person name="Salamov A."/>
            <person name="Salih N.S."/>
            <person name="Samson R.A."/>
            <person name="Sandor E."/>
            <person name="Sanguinetti M."/>
            <person name="Schuetze T."/>
            <person name="Sepcic K."/>
            <person name="Shelest E."/>
            <person name="Sherlock G."/>
            <person name="Sophianopoulou V."/>
            <person name="Squina F.M."/>
            <person name="Sun H."/>
            <person name="Susca A."/>
            <person name="Todd R.B."/>
            <person name="Tsang A."/>
            <person name="Unkles S.E."/>
            <person name="van de Wiele N."/>
            <person name="van Rossen-Uffink D."/>
            <person name="Oliveira J.V."/>
            <person name="Vesth T.C."/>
            <person name="Visser J."/>
            <person name="Yu J.-H."/>
            <person name="Zhou M."/>
            <person name="Andersen M.R."/>
            <person name="Archer D.B."/>
            <person name="Baker S.E."/>
            <person name="Benoit I."/>
            <person name="Brakhage A.A."/>
            <person name="Braus G.H."/>
            <person name="Fischer R."/>
            <person name="Frisvad J.C."/>
            <person name="Goldman G.H."/>
            <person name="Houbraken J."/>
            <person name="Oakley B."/>
            <person name="Pocsi I."/>
            <person name="Scazzocchio C."/>
            <person name="Seiboth B."/>
            <person name="vanKuyk P.A."/>
            <person name="Wortman J."/>
            <person name="Dyer P.S."/>
            <person name="Grigoriev I.V."/>
        </authorList>
    </citation>
    <scope>NUCLEOTIDE SEQUENCE [LARGE SCALE GENOMIC DNA]</scope>
    <source>
        <strain evidence="10">DTO 134E9</strain>
    </source>
</reference>
<evidence type="ECO:0000259" key="8">
    <source>
        <dbReference type="PROSITE" id="PS50048"/>
    </source>
</evidence>
<feature type="compositionally biased region" description="Polar residues" evidence="7">
    <location>
        <begin position="63"/>
        <end position="77"/>
    </location>
</feature>
<evidence type="ECO:0000256" key="6">
    <source>
        <dbReference type="SAM" id="Coils"/>
    </source>
</evidence>
<sequence length="838" mass="95010">MDGYPAYNPNGNKNDSTDLEPQADLGRPWGIILSPEPQIPTDSSARTNPYVTATQERPFLHSRMSSTSSASQENQNATKVAIPRATHYDTTSRRRSARACEPCRQRKVKCDGNRPICQQCAKYDVMCSYIDVKRVREQKQLKTLTKKVERYEALLRDLEAGVDAGAARQIRRTLRPKVTQEIKQSQAQDDGEESDSSGSSVASLEAIDLVEEDINRNEKSRAAGYFGKNSEVAWMQRLEDEAEHRSRQGDDPFGPEGQGFDEQHQQQQHQSRNDIPIAMMSYHLDDLNIPLVDQADPYDLPPKELADRFFAAYMHSVHPSFNVIRKATFTSQYQKFFSQPSQPPRRWLAILNMVFAIGCRYCRLDNDDFGDGDYNDLVYLTRASKLALRGSVLFEHPDLQQVQVEFLVAFYLLAMGQVNRASKISGVAFRSAISLGINLRFVDGHTHYAAKEARSRLWWSIYALEHLITATTGRVSCVGEGLGSVSAPLPFEEESFHKPEVQSLINDQSLRENRLKSTIFETEQETKSNAEWLATCEPNPSLFFYYTIDLAVITQAVINQVYSIQGLRDRHFQLDQRIQKYSSKLDSWLSKIHTAYRFTSVPNDPTNDQFALPPSLSTMPETQQYIRERVSLAIHYYSARITLCRPCLTHNHSHQPRSNCSSPSATSDHHQSTRSRHRHDMALTCLRYACCLISILPNEPDPTWLIHVSPWWSLLHFLVQATTVCLLGFSNWPSPSTIAPEEQQQQQQQPFLHPPPQLEVSTVVTQTKKALRWLHQMAGADAASRRAFILCNSFMRRIAPSLGIDVDDLPEVESLPPLKGFVDGEVDGEDSIDRAIES</sequence>
<evidence type="ECO:0000256" key="4">
    <source>
        <dbReference type="ARBA" id="ARBA00023163"/>
    </source>
</evidence>